<dbReference type="Proteomes" id="UP001497535">
    <property type="component" value="Unassembled WGS sequence"/>
</dbReference>
<accession>A0ACB0ZJ89</accession>
<evidence type="ECO:0000313" key="2">
    <source>
        <dbReference type="Proteomes" id="UP001497535"/>
    </source>
</evidence>
<gene>
    <name evidence="1" type="ORF">MENTE1834_LOCUS25683</name>
</gene>
<protein>
    <submittedName>
        <fullName evidence="1">Uncharacterized protein</fullName>
    </submittedName>
</protein>
<sequence>MPSINILIISIYFIFLLFQFSASQQCSKHGSDCSDSKCCSGLNCKNTRINLGNFEYKCFKGNCVHEGNKCDDNGRGCCYGLKCNNLSSKCEKCKVNGSDCKYSSECCTGHCDSNILKCSSYS</sequence>
<dbReference type="EMBL" id="CAVMJV010000036">
    <property type="protein sequence ID" value="CAK5078614.1"/>
    <property type="molecule type" value="Genomic_DNA"/>
</dbReference>
<evidence type="ECO:0000313" key="1">
    <source>
        <dbReference type="EMBL" id="CAK5078614.1"/>
    </source>
</evidence>
<keyword evidence="2" id="KW-1185">Reference proteome</keyword>
<reference evidence="1" key="1">
    <citation type="submission" date="2023-11" db="EMBL/GenBank/DDBJ databases">
        <authorList>
            <person name="Poullet M."/>
        </authorList>
    </citation>
    <scope>NUCLEOTIDE SEQUENCE</scope>
    <source>
        <strain evidence="1">E1834</strain>
    </source>
</reference>
<organism evidence="1 2">
    <name type="scientific">Meloidogyne enterolobii</name>
    <name type="common">Root-knot nematode worm</name>
    <name type="synonym">Meloidogyne mayaguensis</name>
    <dbReference type="NCBI Taxonomy" id="390850"/>
    <lineage>
        <taxon>Eukaryota</taxon>
        <taxon>Metazoa</taxon>
        <taxon>Ecdysozoa</taxon>
        <taxon>Nematoda</taxon>
        <taxon>Chromadorea</taxon>
        <taxon>Rhabditida</taxon>
        <taxon>Tylenchina</taxon>
        <taxon>Tylenchomorpha</taxon>
        <taxon>Tylenchoidea</taxon>
        <taxon>Meloidogynidae</taxon>
        <taxon>Meloidogyninae</taxon>
        <taxon>Meloidogyne</taxon>
    </lineage>
</organism>
<name>A0ACB0ZJ89_MELEN</name>
<comment type="caution">
    <text evidence="1">The sequence shown here is derived from an EMBL/GenBank/DDBJ whole genome shotgun (WGS) entry which is preliminary data.</text>
</comment>
<proteinExistence type="predicted"/>